<evidence type="ECO:0000256" key="1">
    <source>
        <dbReference type="SAM" id="MobiDB-lite"/>
    </source>
</evidence>
<evidence type="ECO:0000313" key="2">
    <source>
        <dbReference type="EMBL" id="CAB4157980.1"/>
    </source>
</evidence>
<evidence type="ECO:0008006" key="3">
    <source>
        <dbReference type="Google" id="ProtNLM"/>
    </source>
</evidence>
<reference evidence="2" key="1">
    <citation type="submission" date="2020-04" db="EMBL/GenBank/DDBJ databases">
        <authorList>
            <person name="Chiriac C."/>
            <person name="Salcher M."/>
            <person name="Ghai R."/>
            <person name="Kavagutti S V."/>
        </authorList>
    </citation>
    <scope>NUCLEOTIDE SEQUENCE</scope>
</reference>
<gene>
    <name evidence="2" type="ORF">UFOVP694_67</name>
</gene>
<organism evidence="2">
    <name type="scientific">uncultured Caudovirales phage</name>
    <dbReference type="NCBI Taxonomy" id="2100421"/>
    <lineage>
        <taxon>Viruses</taxon>
        <taxon>Duplodnaviria</taxon>
        <taxon>Heunggongvirae</taxon>
        <taxon>Uroviricota</taxon>
        <taxon>Caudoviricetes</taxon>
        <taxon>Peduoviridae</taxon>
        <taxon>Maltschvirus</taxon>
        <taxon>Maltschvirus maltsch</taxon>
    </lineage>
</organism>
<accession>A0A6J5NE43</accession>
<protein>
    <recommendedName>
        <fullName evidence="3">Collagen triple helix repeat</fullName>
    </recommendedName>
</protein>
<dbReference type="EMBL" id="LR796651">
    <property type="protein sequence ID" value="CAB4157980.1"/>
    <property type="molecule type" value="Genomic_DNA"/>
</dbReference>
<sequence>MARFYTPPDNAGVPGPTGPEGPQGPVGDLNTGTTIINTYSPVWSGTGLTYTNTPATGAYIKLGNLVTVQIDVLFTTVTNFGTGQYSLTLPFTSKYHTDVYGGSIHDVVNQGVDHYSIKGHLSPASTGMTIWNIGSSAKDEPFDHNSPFVLSTADKFHMSFTYVCE</sequence>
<name>A0A6J5NE43_9CAUD</name>
<proteinExistence type="predicted"/>
<feature type="region of interest" description="Disordered" evidence="1">
    <location>
        <begin position="1"/>
        <end position="29"/>
    </location>
</feature>